<dbReference type="Proteomes" id="UP001378960">
    <property type="component" value="Unassembled WGS sequence"/>
</dbReference>
<dbReference type="AlphaFoldDB" id="A0AAV5R3R9"/>
<feature type="compositionally biased region" description="Acidic residues" evidence="1">
    <location>
        <begin position="626"/>
        <end position="648"/>
    </location>
</feature>
<feature type="region of interest" description="Disordered" evidence="1">
    <location>
        <begin position="51"/>
        <end position="78"/>
    </location>
</feature>
<feature type="compositionally biased region" description="Low complexity" evidence="1">
    <location>
        <begin position="8"/>
        <end position="35"/>
    </location>
</feature>
<dbReference type="EMBL" id="BTGB01000002">
    <property type="protein sequence ID" value="GMM45289.1"/>
    <property type="molecule type" value="Genomic_DNA"/>
</dbReference>
<dbReference type="InterPro" id="IPR038014">
    <property type="entry name" value="Ies1"/>
</dbReference>
<feature type="compositionally biased region" description="Low complexity" evidence="1">
    <location>
        <begin position="58"/>
        <end position="78"/>
    </location>
</feature>
<comment type="caution">
    <text evidence="2">The sequence shown here is derived from an EMBL/GenBank/DDBJ whole genome shotgun (WGS) entry which is preliminary data.</text>
</comment>
<protein>
    <submittedName>
        <fullName evidence="2">Ies1 protein</fullName>
    </submittedName>
</protein>
<name>A0AAV5R3R9_PICKL</name>
<evidence type="ECO:0000313" key="3">
    <source>
        <dbReference type="Proteomes" id="UP001378960"/>
    </source>
</evidence>
<gene>
    <name evidence="2" type="ORF">DAPK24_018640</name>
</gene>
<evidence type="ECO:0000313" key="2">
    <source>
        <dbReference type="EMBL" id="GMM45289.1"/>
    </source>
</evidence>
<feature type="region of interest" description="Disordered" evidence="1">
    <location>
        <begin position="291"/>
        <end position="320"/>
    </location>
</feature>
<feature type="region of interest" description="Disordered" evidence="1">
    <location>
        <begin position="1"/>
        <end position="35"/>
    </location>
</feature>
<dbReference type="PANTHER" id="PTHR37287">
    <property type="entry name" value="INO EIGHTY SUBUNIT 1"/>
    <property type="match status" value="1"/>
</dbReference>
<organism evidence="2 3">
    <name type="scientific">Pichia kluyveri</name>
    <name type="common">Yeast</name>
    <dbReference type="NCBI Taxonomy" id="36015"/>
    <lineage>
        <taxon>Eukaryota</taxon>
        <taxon>Fungi</taxon>
        <taxon>Dikarya</taxon>
        <taxon>Ascomycota</taxon>
        <taxon>Saccharomycotina</taxon>
        <taxon>Pichiomycetes</taxon>
        <taxon>Pichiales</taxon>
        <taxon>Pichiaceae</taxon>
        <taxon>Pichia</taxon>
    </lineage>
</organism>
<feature type="compositionally biased region" description="Basic and acidic residues" evidence="1">
    <location>
        <begin position="297"/>
        <end position="315"/>
    </location>
</feature>
<dbReference type="PANTHER" id="PTHR37287:SF1">
    <property type="entry name" value="INO EIGHTY SUBUNIT 1"/>
    <property type="match status" value="1"/>
</dbReference>
<feature type="compositionally biased region" description="Acidic residues" evidence="1">
    <location>
        <begin position="760"/>
        <end position="781"/>
    </location>
</feature>
<evidence type="ECO:0000256" key="1">
    <source>
        <dbReference type="SAM" id="MobiDB-lite"/>
    </source>
</evidence>
<proteinExistence type="predicted"/>
<keyword evidence="3" id="KW-1185">Reference proteome</keyword>
<reference evidence="2 3" key="1">
    <citation type="journal article" date="2023" name="Elife">
        <title>Identification of key yeast species and microbe-microbe interactions impacting larval growth of Drosophila in the wild.</title>
        <authorList>
            <person name="Mure A."/>
            <person name="Sugiura Y."/>
            <person name="Maeda R."/>
            <person name="Honda K."/>
            <person name="Sakurai N."/>
            <person name="Takahashi Y."/>
            <person name="Watada M."/>
            <person name="Katoh T."/>
            <person name="Gotoh A."/>
            <person name="Gotoh Y."/>
            <person name="Taniguchi I."/>
            <person name="Nakamura K."/>
            <person name="Hayashi T."/>
            <person name="Katayama T."/>
            <person name="Uemura T."/>
            <person name="Hattori Y."/>
        </authorList>
    </citation>
    <scope>NUCLEOTIDE SEQUENCE [LARGE SCALE GENOMIC DNA]</scope>
    <source>
        <strain evidence="2 3">PK-24</strain>
    </source>
</reference>
<sequence>MASLSDLLNPTSGNNNNNNGNNNNNNVVSGNITLNNSPPLSVTDLLIKQSNDRDDDINNNNNNSSDSNTNSNTNIKNNNKTAKDYIVNYQDNNNNSTNIHNSIEISIKNGAKLMNQDGIRIFQNLLINHRSRHLKKNDSEPYWRNEIQFEFLINLLLNNKRVFKNPFIENINNNKFDWPAYFNYYFDENKNLLPNNGHILTFFELYLITLLKSNKISKILKARLMIDINYALNFAIVCLLVNIGRLNTTVNFDYEMKSQFRTYHSIPSLQVGNHFQIIKDYYNVKEDIKDDDDDTKVDDKDKHNKDKDSKDKDNENIDENSLTPEIIKRNIYNQPRVISNNPPNTSITHLLKNYTSYTMSTIKQLQDTPRIKSILKSVNDLTDNLPKSFNFFINSISKKSQNYKSFNYNIVSIIFLICQNEYDIGQSFFPFEIQDPSISKISTTGSLLNDIWLRPKFKASEKVDKFLWLIYTLYQTDLSLSSILSNPFNIENIEIPISINEKINSNYDLANELSVINHKSMIYSPTMYDLKNLIPHWTLPSHDEKIISFINDFDTREEVEFATQMKHLRMNFVKQESQNTLITSIHSNNLIDDDDNSHSNGHGNANDIEIGVEIDNDNDSYNYNDVDNDNDYDNDFNNDNYDDQNDDDTYFHDDNSNTKKNKKNSKKTKTSGKVSKTTKIIKSKARKSKNENDEFSPKFYHPNGSSKNLRQKAIESAFINSRSYNSSEKELYDDYDNNDYYNDNNIDSINGKNLRKTNSETDDEIINDDDDFDNNDDDDSDDYYDYSEKKLRSKNNKSLNFRKFKLIDPLAYIDTSNKRGMKRTLEESLEFSAVDPIQFSSYDDNFEDSSSNIRFFNYGYPKTIINENEISEDGSPILTSCVKKRKTRKQSNVESAMKVTVDRIEMFLNKDNKSVNSTSKNALLKRDKYRMISEFLFEVLKYKQLQAKKLRHYEGNWKHFTKHLLNLNMFIEKENNSNNNANSNGDWGEFKTTMMKVLFQINWVINERIKIDEMMEQNTPNKEIKNDNDESFIDDIFAKL</sequence>
<accession>A0AAV5R3R9</accession>
<feature type="compositionally biased region" description="Basic residues" evidence="1">
    <location>
        <begin position="659"/>
        <end position="670"/>
    </location>
</feature>
<feature type="region of interest" description="Disordered" evidence="1">
    <location>
        <begin position="743"/>
        <end position="781"/>
    </location>
</feature>
<feature type="region of interest" description="Disordered" evidence="1">
    <location>
        <begin position="615"/>
        <end position="707"/>
    </location>
</feature>
<dbReference type="GO" id="GO:0031011">
    <property type="term" value="C:Ino80 complex"/>
    <property type="evidence" value="ECO:0007669"/>
    <property type="project" value="InterPro"/>
</dbReference>